<dbReference type="InterPro" id="IPR010982">
    <property type="entry name" value="Lambda_DNA-bd_dom_sf"/>
</dbReference>
<dbReference type="Gene3D" id="1.10.260.40">
    <property type="entry name" value="lambda repressor-like DNA-binding domains"/>
    <property type="match status" value="1"/>
</dbReference>
<protein>
    <recommendedName>
        <fullName evidence="2">Cro/Cl family transcriptional regulator</fullName>
    </recommendedName>
</protein>
<dbReference type="AlphaFoldDB" id="A0A6F8TIW2"/>
<dbReference type="SUPFAM" id="SSF47413">
    <property type="entry name" value="lambda repressor-like DNA-binding domains"/>
    <property type="match status" value="1"/>
</dbReference>
<name>A0A6F8TIW2_ACIBA</name>
<dbReference type="InterPro" id="IPR031856">
    <property type="entry name" value="YdaS_toxin-like"/>
</dbReference>
<sequence length="85" mass="9674">MSFMTTPHEAFNNAVTFAGSISALARKIGVTPWAASKWNPEKIPEDRCLKIEEITQGQVKAEQLRPDINWEYVRKNLKKQNQSVS</sequence>
<organism evidence="1">
    <name type="scientific">Acinetobacter baumannii</name>
    <dbReference type="NCBI Taxonomy" id="470"/>
    <lineage>
        <taxon>Bacteria</taxon>
        <taxon>Pseudomonadati</taxon>
        <taxon>Pseudomonadota</taxon>
        <taxon>Gammaproteobacteria</taxon>
        <taxon>Moraxellales</taxon>
        <taxon>Moraxellaceae</taxon>
        <taxon>Acinetobacter</taxon>
        <taxon>Acinetobacter calcoaceticus/baumannii complex</taxon>
    </lineage>
</organism>
<reference evidence="1" key="1">
    <citation type="submission" date="2020-03" db="EMBL/GenBank/DDBJ databases">
        <title>Complete genome sequence of Acinetobacter baumannii ATCC19606T, which is a model strain for tolerization of antimicrobial agents.</title>
        <authorList>
            <person name="Tsubouchi T."/>
            <person name="Suzuki M."/>
            <person name="Niki M."/>
            <person name="Oinuma K."/>
            <person name="Niki M."/>
            <person name="Shibayama K."/>
            <person name="Kakeya H."/>
            <person name="Kaneko Y."/>
        </authorList>
    </citation>
    <scope>NUCLEOTIDE SEQUENCE</scope>
    <source>
        <strain evidence="1">ATCC19606</strain>
    </source>
</reference>
<evidence type="ECO:0008006" key="2">
    <source>
        <dbReference type="Google" id="ProtNLM"/>
    </source>
</evidence>
<gene>
    <name evidence="1" type="primary">ydaS</name>
    <name evidence="1" type="ORF">ATCC19606_25740</name>
</gene>
<evidence type="ECO:0000313" key="1">
    <source>
        <dbReference type="EMBL" id="BCB00239.1"/>
    </source>
</evidence>
<dbReference type="GO" id="GO:0003677">
    <property type="term" value="F:DNA binding"/>
    <property type="evidence" value="ECO:0007669"/>
    <property type="project" value="InterPro"/>
</dbReference>
<proteinExistence type="predicted"/>
<dbReference type="EMBL" id="AP022836">
    <property type="protein sequence ID" value="BCB00239.1"/>
    <property type="molecule type" value="Genomic_DNA"/>
</dbReference>
<accession>A0A6F8TIW2</accession>
<dbReference type="Pfam" id="PF15943">
    <property type="entry name" value="YdaS_toxin"/>
    <property type="match status" value="1"/>
</dbReference>